<dbReference type="InterPro" id="IPR002885">
    <property type="entry name" value="PPR_rpt"/>
</dbReference>
<dbReference type="PROSITE" id="PS51375">
    <property type="entry name" value="PPR"/>
    <property type="match status" value="6"/>
</dbReference>
<feature type="repeat" description="PPR" evidence="3">
    <location>
        <begin position="340"/>
        <end position="374"/>
    </location>
</feature>
<dbReference type="NCBIfam" id="TIGR00756">
    <property type="entry name" value="PPR"/>
    <property type="match status" value="5"/>
</dbReference>
<evidence type="ECO:0000256" key="1">
    <source>
        <dbReference type="ARBA" id="ARBA00022737"/>
    </source>
</evidence>
<dbReference type="AlphaFoldDB" id="A0A199VF61"/>
<dbReference type="GO" id="GO:0003723">
    <property type="term" value="F:RNA binding"/>
    <property type="evidence" value="ECO:0007669"/>
    <property type="project" value="InterPro"/>
</dbReference>
<keyword evidence="2" id="KW-0809">Transit peptide</keyword>
<keyword evidence="1" id="KW-0677">Repeat</keyword>
<dbReference type="Pfam" id="PF20431">
    <property type="entry name" value="E_motif"/>
    <property type="match status" value="1"/>
</dbReference>
<dbReference type="InterPro" id="IPR046848">
    <property type="entry name" value="E_motif"/>
</dbReference>
<proteinExistence type="predicted"/>
<dbReference type="InterPro" id="IPR011990">
    <property type="entry name" value="TPR-like_helical_dom_sf"/>
</dbReference>
<comment type="caution">
    <text evidence="4">The sequence shown here is derived from an EMBL/GenBank/DDBJ whole genome shotgun (WGS) entry which is preliminary data.</text>
</comment>
<dbReference type="STRING" id="4615.A0A199VF61"/>
<evidence type="ECO:0000313" key="5">
    <source>
        <dbReference type="Proteomes" id="UP000092600"/>
    </source>
</evidence>
<dbReference type="PANTHER" id="PTHR24015:SF1992">
    <property type="entry name" value="PENTATRICOPEPTIDE REPEAT-CONTAINING PROTEIN"/>
    <property type="match status" value="1"/>
</dbReference>
<feature type="repeat" description="PPR" evidence="3">
    <location>
        <begin position="137"/>
        <end position="171"/>
    </location>
</feature>
<evidence type="ECO:0000256" key="2">
    <source>
        <dbReference type="ARBA" id="ARBA00022946"/>
    </source>
</evidence>
<feature type="repeat" description="PPR" evidence="3">
    <location>
        <begin position="476"/>
        <end position="510"/>
    </location>
</feature>
<evidence type="ECO:0000313" key="4">
    <source>
        <dbReference type="EMBL" id="OAY75734.1"/>
    </source>
</evidence>
<dbReference type="EMBL" id="LSRQ01002021">
    <property type="protein sequence ID" value="OAY75734.1"/>
    <property type="molecule type" value="Genomic_DNA"/>
</dbReference>
<dbReference type="SUPFAM" id="SSF48452">
    <property type="entry name" value="TPR-like"/>
    <property type="match status" value="1"/>
</dbReference>
<dbReference type="Gene3D" id="1.25.40.10">
    <property type="entry name" value="Tetratricopeptide repeat domain"/>
    <property type="match status" value="5"/>
</dbReference>
<feature type="repeat" description="PPR" evidence="3">
    <location>
        <begin position="240"/>
        <end position="274"/>
    </location>
</feature>
<dbReference type="PANTHER" id="PTHR24015">
    <property type="entry name" value="OS07G0578800 PROTEIN-RELATED"/>
    <property type="match status" value="1"/>
</dbReference>
<accession>A0A199VF61</accession>
<name>A0A199VF61_ANACO</name>
<feature type="repeat" description="PPR" evidence="3">
    <location>
        <begin position="36"/>
        <end position="70"/>
    </location>
</feature>
<dbReference type="Pfam" id="PF01535">
    <property type="entry name" value="PPR"/>
    <property type="match status" value="7"/>
</dbReference>
<dbReference type="Proteomes" id="UP000092600">
    <property type="component" value="Unassembled WGS sequence"/>
</dbReference>
<feature type="repeat" description="PPR" evidence="3">
    <location>
        <begin position="441"/>
        <end position="475"/>
    </location>
</feature>
<gene>
    <name evidence="4" type="ORF">ACMD2_09788</name>
</gene>
<dbReference type="FunFam" id="1.25.40.10:FF:000396">
    <property type="entry name" value="Pentatricopeptide repeat-containing protein At2g36730"/>
    <property type="match status" value="1"/>
</dbReference>
<organism evidence="4 5">
    <name type="scientific">Ananas comosus</name>
    <name type="common">Pineapple</name>
    <name type="synonym">Ananas ananas</name>
    <dbReference type="NCBI Taxonomy" id="4615"/>
    <lineage>
        <taxon>Eukaryota</taxon>
        <taxon>Viridiplantae</taxon>
        <taxon>Streptophyta</taxon>
        <taxon>Embryophyta</taxon>
        <taxon>Tracheophyta</taxon>
        <taxon>Spermatophyta</taxon>
        <taxon>Magnoliopsida</taxon>
        <taxon>Liliopsida</taxon>
        <taxon>Poales</taxon>
        <taxon>Bromeliaceae</taxon>
        <taxon>Bromelioideae</taxon>
        <taxon>Ananas</taxon>
    </lineage>
</organism>
<dbReference type="FunFam" id="1.25.40.10:FF:000344">
    <property type="entry name" value="Pentatricopeptide repeat-containing protein"/>
    <property type="match status" value="1"/>
</dbReference>
<sequence length="624" mass="68182">MNGPFRALSKHSPSPPLPLSLLRHAHHLFDQTPTRTPPSYNSLIRAYVQSHLPHHAMRLFAHMVSSGLRPDHFTFPFALKACGDLPLPKLGAAVHRTVLASGFGSDAYVRNALIAMYMNCRDKDAAAKVFDEMANRSVVSWNTMISGCFRNGCADEALAVFDRMVVGGGVEIDRATVVSVLPACAHLRDLGRGRRVNKLVDELGLGAYVPVRNSLIDMYAKCGDLREARRVFEDGKFERDVVSWTAMIGGYVHNGSPNEALALSYRMLQLGVRPNAVTMASLLSACTSLASIFHGKCIHALSIRLRLESDIIVETALIDMYTKSDNVELGLKVFDKGSRRTATWNAIISGNARNGEPISAIRHFKLMLEEAVRPDLATIASLLPAYAEAADLQRAGNIHCCLLKTGFLQSMEATTGLIDIYAKAGNLDAAWVLFHGLRVKDFVAWSAIIAGYGMHGHARVALLLLNRMVESGVEPNEVTFTSLLYSCSHAGLIDDGVRLFDRMIKVHHLKPNVDHYACVVDLLGRAGRLEEAYGLIKEMPFEPNYAVWGALLGGCVTYANVELGELAAKHLFEIEPENTGNYVLLGNIYAALGRWQDVATVRKMMVGRGLVKDAGCSLIEASGA</sequence>
<dbReference type="InterPro" id="IPR046960">
    <property type="entry name" value="PPR_At4g14850-like_plant"/>
</dbReference>
<dbReference type="Pfam" id="PF13041">
    <property type="entry name" value="PPR_2"/>
    <property type="match status" value="3"/>
</dbReference>
<dbReference type="FunFam" id="1.25.40.10:FF:000090">
    <property type="entry name" value="Pentatricopeptide repeat-containing protein, chloroplastic"/>
    <property type="match status" value="1"/>
</dbReference>
<reference evidence="4 5" key="1">
    <citation type="journal article" date="2016" name="DNA Res.">
        <title>The draft genome of MD-2 pineapple using hybrid error correction of long reads.</title>
        <authorList>
            <person name="Redwan R.M."/>
            <person name="Saidin A."/>
            <person name="Kumar S.V."/>
        </authorList>
    </citation>
    <scope>NUCLEOTIDE SEQUENCE [LARGE SCALE GENOMIC DNA]</scope>
    <source>
        <strain evidence="5">cv. MD2</strain>
        <tissue evidence="4">Leaf</tissue>
    </source>
</reference>
<evidence type="ECO:0000256" key="3">
    <source>
        <dbReference type="PROSITE-ProRule" id="PRU00708"/>
    </source>
</evidence>
<protein>
    <submittedName>
        <fullName evidence="4">Pentatricopeptide repeat-containing protein</fullName>
    </submittedName>
</protein>
<dbReference type="GO" id="GO:0009451">
    <property type="term" value="P:RNA modification"/>
    <property type="evidence" value="ECO:0007669"/>
    <property type="project" value="InterPro"/>
</dbReference>